<accession>A0ABQ6BTY5</accession>
<comment type="caution">
    <text evidence="2">The sequence shown here is derived from an EMBL/GenBank/DDBJ whole genome shotgun (WGS) entry which is preliminary data.</text>
</comment>
<dbReference type="EMBL" id="BSOZ01000037">
    <property type="protein sequence ID" value="GLS05158.1"/>
    <property type="molecule type" value="Genomic_DNA"/>
</dbReference>
<dbReference type="Proteomes" id="UP001156836">
    <property type="component" value="Unassembled WGS sequence"/>
</dbReference>
<keyword evidence="3" id="KW-1185">Reference proteome</keyword>
<proteinExistence type="predicted"/>
<feature type="transmembrane region" description="Helical" evidence="1">
    <location>
        <begin position="98"/>
        <end position="120"/>
    </location>
</feature>
<reference evidence="3" key="1">
    <citation type="journal article" date="2019" name="Int. J. Syst. Evol. Microbiol.">
        <title>The Global Catalogue of Microorganisms (GCM) 10K type strain sequencing project: providing services to taxonomists for standard genome sequencing and annotation.</title>
        <authorList>
            <consortium name="The Broad Institute Genomics Platform"/>
            <consortium name="The Broad Institute Genome Sequencing Center for Infectious Disease"/>
            <person name="Wu L."/>
            <person name="Ma J."/>
        </authorList>
    </citation>
    <scope>NUCLEOTIDE SEQUENCE [LARGE SCALE GENOMIC DNA]</scope>
    <source>
        <strain evidence="3">NBRC 104970</strain>
    </source>
</reference>
<evidence type="ECO:0008006" key="4">
    <source>
        <dbReference type="Google" id="ProtNLM"/>
    </source>
</evidence>
<feature type="transmembrane region" description="Helical" evidence="1">
    <location>
        <begin position="56"/>
        <end position="78"/>
    </location>
</feature>
<evidence type="ECO:0000313" key="3">
    <source>
        <dbReference type="Proteomes" id="UP001156836"/>
    </source>
</evidence>
<keyword evidence="1" id="KW-1133">Transmembrane helix</keyword>
<gene>
    <name evidence="2" type="ORF">GCM10007860_23080</name>
</gene>
<keyword evidence="1" id="KW-0812">Transmembrane</keyword>
<dbReference type="RefSeq" id="WP_018747326.1">
    <property type="nucleotide sequence ID" value="NZ_BAABUF010000021.1"/>
</dbReference>
<protein>
    <recommendedName>
        <fullName evidence="4">Ubiquinone biosynthesis protein</fullName>
    </recommendedName>
</protein>
<evidence type="ECO:0000256" key="1">
    <source>
        <dbReference type="SAM" id="Phobius"/>
    </source>
</evidence>
<evidence type="ECO:0000313" key="2">
    <source>
        <dbReference type="EMBL" id="GLS05158.1"/>
    </source>
</evidence>
<sequence>MGSFLDTITCFPTAIWTVLLGVVLVYWLAAMLGLVDIDAVDLDGEVGDFADLSGKLMALGLGGVPFSIVVSLIALVGWVVSGLAGQYLLAWLPDLLRYIAGVAVLLASAAVALPVTAMALRPMRGLFVTHNAISNPALVGSACRVLTLEVTERFGRAEVATGGAGINIRVRAATPNPLTKGSQAVIIDYDAGGGIYTIAAIDDS</sequence>
<feature type="transmembrane region" description="Helical" evidence="1">
    <location>
        <begin position="14"/>
        <end position="35"/>
    </location>
</feature>
<organism evidence="2 3">
    <name type="scientific">Chitiniphilus shinanonensis</name>
    <dbReference type="NCBI Taxonomy" id="553088"/>
    <lineage>
        <taxon>Bacteria</taxon>
        <taxon>Pseudomonadati</taxon>
        <taxon>Pseudomonadota</taxon>
        <taxon>Betaproteobacteria</taxon>
        <taxon>Neisseriales</taxon>
        <taxon>Chitinibacteraceae</taxon>
        <taxon>Chitiniphilus</taxon>
    </lineage>
</organism>
<keyword evidence="1" id="KW-0472">Membrane</keyword>
<name>A0ABQ6BTY5_9NEIS</name>